<comment type="caution">
    <text evidence="1">The sequence shown here is derived from an EMBL/GenBank/DDBJ whole genome shotgun (WGS) entry which is preliminary data.</text>
</comment>
<name>A0ACC1SZL7_9HYPO</name>
<evidence type="ECO:0000313" key="1">
    <source>
        <dbReference type="EMBL" id="KAJ3549551.1"/>
    </source>
</evidence>
<accession>A0ACC1SZL7</accession>
<keyword evidence="2" id="KW-1185">Reference proteome</keyword>
<dbReference type="EMBL" id="JANRMS010000020">
    <property type="protein sequence ID" value="KAJ3549551.1"/>
    <property type="molecule type" value="Genomic_DNA"/>
</dbReference>
<dbReference type="Proteomes" id="UP001148629">
    <property type="component" value="Unassembled WGS sequence"/>
</dbReference>
<organism evidence="1 2">
    <name type="scientific">Fusarium decemcellulare</name>
    <dbReference type="NCBI Taxonomy" id="57161"/>
    <lineage>
        <taxon>Eukaryota</taxon>
        <taxon>Fungi</taxon>
        <taxon>Dikarya</taxon>
        <taxon>Ascomycota</taxon>
        <taxon>Pezizomycotina</taxon>
        <taxon>Sordariomycetes</taxon>
        <taxon>Hypocreomycetidae</taxon>
        <taxon>Hypocreales</taxon>
        <taxon>Nectriaceae</taxon>
        <taxon>Fusarium</taxon>
        <taxon>Fusarium decemcellulare species complex</taxon>
    </lineage>
</organism>
<evidence type="ECO:0000313" key="2">
    <source>
        <dbReference type="Proteomes" id="UP001148629"/>
    </source>
</evidence>
<gene>
    <name evidence="1" type="ORF">NM208_g460</name>
</gene>
<proteinExistence type="predicted"/>
<protein>
    <submittedName>
        <fullName evidence="1">Uncharacterized protein</fullName>
    </submittedName>
</protein>
<sequence length="542" mass="62652">MHTIVPVIKYPNSNDLILPLKSWDNICSFLSKPSLLCLRLVCSKLNKIALPYAYRNIRLEGLQGSSERFVKIAKDPKLRDLARQLTVDTSVNLDFNYNCNGDYPFPTEFLDALPYIRYFGHLTIVHLRFNQYCGEDDRTGKTIEETWNFRYRVLDTLFHCIAGTWTTDKQMEIEEKAGDELYDYERTYPKDDFGASLNQIIQLKELTIANLADFHDLRLANSEAFKKVMSLPSLINLKVFVTTEQDEDSDESHAYYEEKYEFFDYFPQTWLATSLSDNLRVLSLYGRDFWGWFPKMDFRNIDFPQLQVLALGHYVFSHNWQIDWISSIGRNNGTAGLRELYLDDCPILFQALQASPLDVTDPGYPIASTVLDQETPEMYRFSIRWSDILSKWATSMKGLRVFRMGHGHWQAEEAPQDTLESVCIDLEGDIGCENLLEYRLSNNTHRSFACPEPIDRDYGDEDVDKICASGKYLAGTGINERGGCKLQYIKYNINIGPSPWRETFWSYMLDEEGFEPEKGTWARDKAAFEELSLTVKARVAGL</sequence>
<reference evidence="1" key="1">
    <citation type="submission" date="2022-08" db="EMBL/GenBank/DDBJ databases">
        <title>Genome Sequence of Fusarium decemcellulare.</title>
        <authorList>
            <person name="Buettner E."/>
        </authorList>
    </citation>
    <scope>NUCLEOTIDE SEQUENCE</scope>
    <source>
        <strain evidence="1">Babe19</strain>
    </source>
</reference>